<comment type="similarity">
    <text evidence="8">Belongs to the MGMT family.</text>
</comment>
<organism evidence="11 12">
    <name type="scientific">Neglectibacter timonensis</name>
    <dbReference type="NCBI Taxonomy" id="1776382"/>
    <lineage>
        <taxon>Bacteria</taxon>
        <taxon>Bacillati</taxon>
        <taxon>Bacillota</taxon>
        <taxon>Clostridia</taxon>
        <taxon>Eubacteriales</taxon>
        <taxon>Oscillospiraceae</taxon>
        <taxon>Neglectibacter</taxon>
    </lineage>
</organism>
<comment type="function">
    <text evidence="8">Involved in the cellular defense against the biological effects of O6-methylguanine (O6-MeG) and O4-methylthymine (O4-MeT) in DNA. Repairs the methylated nucleobase in DNA by stoichiometrically transferring the methyl group to a cysteine residue in the enzyme. This is a suicide reaction: the enzyme is irreversibly inactivated.</text>
</comment>
<dbReference type="InterPro" id="IPR023546">
    <property type="entry name" value="MGMT"/>
</dbReference>
<dbReference type="NCBIfam" id="TIGR00589">
    <property type="entry name" value="ogt"/>
    <property type="match status" value="1"/>
</dbReference>
<dbReference type="CDD" id="cd06445">
    <property type="entry name" value="ATase"/>
    <property type="match status" value="1"/>
</dbReference>
<comment type="caution">
    <text evidence="11">The sequence shown here is derived from an EMBL/GenBank/DDBJ whole genome shotgun (WGS) entry which is preliminary data.</text>
</comment>
<evidence type="ECO:0000256" key="6">
    <source>
        <dbReference type="ARBA" id="ARBA00023204"/>
    </source>
</evidence>
<name>A0ABT1RY34_9FIRM</name>
<dbReference type="InterPro" id="IPR036388">
    <property type="entry name" value="WH-like_DNA-bd_sf"/>
</dbReference>
<dbReference type="SUPFAM" id="SSF53155">
    <property type="entry name" value="Methylated DNA-protein cysteine methyltransferase domain"/>
    <property type="match status" value="1"/>
</dbReference>
<dbReference type="Pfam" id="PF02870">
    <property type="entry name" value="Methyltransf_1N"/>
    <property type="match status" value="1"/>
</dbReference>
<dbReference type="SUPFAM" id="SSF46767">
    <property type="entry name" value="Methylated DNA-protein cysteine methyltransferase, C-terminal domain"/>
    <property type="match status" value="1"/>
</dbReference>
<dbReference type="EC" id="2.1.1.63" evidence="8"/>
<evidence type="ECO:0000256" key="3">
    <source>
        <dbReference type="ARBA" id="ARBA00022603"/>
    </source>
</evidence>
<evidence type="ECO:0000259" key="10">
    <source>
        <dbReference type="Pfam" id="PF02870"/>
    </source>
</evidence>
<proteinExistence type="inferred from homology"/>
<dbReference type="Pfam" id="PF01035">
    <property type="entry name" value="DNA_binding_1"/>
    <property type="match status" value="1"/>
</dbReference>
<keyword evidence="6 8" id="KW-0234">DNA repair</keyword>
<reference evidence="11 12" key="1">
    <citation type="submission" date="2022-06" db="EMBL/GenBank/DDBJ databases">
        <title>Isolation of gut microbiota from human fecal samples.</title>
        <authorList>
            <person name="Pamer E.G."/>
            <person name="Barat B."/>
            <person name="Waligurski E."/>
            <person name="Medina S."/>
            <person name="Paddock L."/>
            <person name="Mostad J."/>
        </authorList>
    </citation>
    <scope>NUCLEOTIDE SEQUENCE [LARGE SCALE GENOMIC DNA]</scope>
    <source>
        <strain evidence="11 12">DFI.9.73</strain>
    </source>
</reference>
<dbReference type="InterPro" id="IPR036631">
    <property type="entry name" value="MGMT_N_sf"/>
</dbReference>
<sequence>MKNVCYMRSPVGLLGIAEENGQVTDLFFGYDKAPIGTLETETPVLLRAKKQLLEYFDGARREFDVPLDPHGTPFQLSVWEALLTIPYGETRSYGQIAAQIGNPEASRAVGMANHSNPISIFIPCHRVIGQDGSLTGYGGGMENKKFLLELEQKHRKPGRE</sequence>
<evidence type="ECO:0000313" key="11">
    <source>
        <dbReference type="EMBL" id="MCQ4839604.1"/>
    </source>
</evidence>
<dbReference type="Gene3D" id="3.30.160.70">
    <property type="entry name" value="Methylated DNA-protein cysteine methyltransferase domain"/>
    <property type="match status" value="1"/>
</dbReference>
<evidence type="ECO:0000256" key="5">
    <source>
        <dbReference type="ARBA" id="ARBA00022763"/>
    </source>
</evidence>
<comment type="subcellular location">
    <subcellularLocation>
        <location evidence="8">Cytoplasm</location>
    </subcellularLocation>
</comment>
<keyword evidence="3 8" id="KW-0489">Methyltransferase</keyword>
<dbReference type="PROSITE" id="PS00374">
    <property type="entry name" value="MGMT"/>
    <property type="match status" value="1"/>
</dbReference>
<evidence type="ECO:0000256" key="7">
    <source>
        <dbReference type="ARBA" id="ARBA00049348"/>
    </source>
</evidence>
<evidence type="ECO:0000256" key="1">
    <source>
        <dbReference type="ARBA" id="ARBA00001286"/>
    </source>
</evidence>
<dbReference type="InterPro" id="IPR001497">
    <property type="entry name" value="MethylDNA_cys_MeTrfase_AS"/>
</dbReference>
<dbReference type="RefSeq" id="WP_066861009.1">
    <property type="nucleotide sequence ID" value="NZ_CABKVV010000010.1"/>
</dbReference>
<evidence type="ECO:0000256" key="2">
    <source>
        <dbReference type="ARBA" id="ARBA00022490"/>
    </source>
</evidence>
<dbReference type="InterPro" id="IPR036217">
    <property type="entry name" value="MethylDNA_cys_MeTrfase_DNAb"/>
</dbReference>
<evidence type="ECO:0000313" key="12">
    <source>
        <dbReference type="Proteomes" id="UP001524473"/>
    </source>
</evidence>
<keyword evidence="12" id="KW-1185">Reference proteome</keyword>
<keyword evidence="4 8" id="KW-0808">Transferase</keyword>
<dbReference type="PANTHER" id="PTHR10815:SF5">
    <property type="entry name" value="METHYLATED-DNA--PROTEIN-CYSTEINE METHYLTRANSFERASE"/>
    <property type="match status" value="1"/>
</dbReference>
<dbReference type="GeneID" id="90531357"/>
<feature type="domain" description="Methylated-DNA-[protein]-cysteine S-methyltransferase DNA binding" evidence="9">
    <location>
        <begin position="73"/>
        <end position="152"/>
    </location>
</feature>
<comment type="catalytic activity">
    <reaction evidence="1 8">
        <text>a 4-O-methyl-thymidine in DNA + L-cysteinyl-[protein] = a thymidine in DNA + S-methyl-L-cysteinyl-[protein]</text>
        <dbReference type="Rhea" id="RHEA:53428"/>
        <dbReference type="Rhea" id="RHEA-COMP:10131"/>
        <dbReference type="Rhea" id="RHEA-COMP:10132"/>
        <dbReference type="Rhea" id="RHEA-COMP:13555"/>
        <dbReference type="Rhea" id="RHEA-COMP:13556"/>
        <dbReference type="ChEBI" id="CHEBI:29950"/>
        <dbReference type="ChEBI" id="CHEBI:82612"/>
        <dbReference type="ChEBI" id="CHEBI:137386"/>
        <dbReference type="ChEBI" id="CHEBI:137387"/>
        <dbReference type="EC" id="2.1.1.63"/>
    </reaction>
</comment>
<dbReference type="GO" id="GO:0032259">
    <property type="term" value="P:methylation"/>
    <property type="evidence" value="ECO:0007669"/>
    <property type="project" value="UniProtKB-KW"/>
</dbReference>
<dbReference type="InterPro" id="IPR008332">
    <property type="entry name" value="MethylG_MeTrfase_N"/>
</dbReference>
<keyword evidence="2 8" id="KW-0963">Cytoplasm</keyword>
<dbReference type="GO" id="GO:0003908">
    <property type="term" value="F:methylated-DNA-[protein]-cysteine S-methyltransferase activity"/>
    <property type="evidence" value="ECO:0007669"/>
    <property type="project" value="UniProtKB-EC"/>
</dbReference>
<gene>
    <name evidence="11" type="ORF">NE695_06725</name>
</gene>
<comment type="miscellaneous">
    <text evidence="8">This enzyme catalyzes only one turnover and therefore is not strictly catalytic. According to one definition, an enzyme is a biocatalyst that acts repeatedly and over many reaction cycles.</text>
</comment>
<dbReference type="Proteomes" id="UP001524473">
    <property type="component" value="Unassembled WGS sequence"/>
</dbReference>
<evidence type="ECO:0000256" key="4">
    <source>
        <dbReference type="ARBA" id="ARBA00022679"/>
    </source>
</evidence>
<keyword evidence="5 8" id="KW-0227">DNA damage</keyword>
<dbReference type="EMBL" id="JANFZH010000012">
    <property type="protein sequence ID" value="MCQ4839604.1"/>
    <property type="molecule type" value="Genomic_DNA"/>
</dbReference>
<dbReference type="Gene3D" id="1.10.10.10">
    <property type="entry name" value="Winged helix-like DNA-binding domain superfamily/Winged helix DNA-binding domain"/>
    <property type="match status" value="1"/>
</dbReference>
<dbReference type="PANTHER" id="PTHR10815">
    <property type="entry name" value="METHYLATED-DNA--PROTEIN-CYSTEINE METHYLTRANSFERASE"/>
    <property type="match status" value="1"/>
</dbReference>
<dbReference type="InterPro" id="IPR014048">
    <property type="entry name" value="MethylDNA_cys_MeTrfase_DNA-bd"/>
</dbReference>
<accession>A0ABT1RY34</accession>
<feature type="domain" description="Methylguanine DNA methyltransferase ribonuclease-like" evidence="10">
    <location>
        <begin position="6"/>
        <end position="69"/>
    </location>
</feature>
<dbReference type="HAMAP" id="MF_00772">
    <property type="entry name" value="OGT"/>
    <property type="match status" value="1"/>
</dbReference>
<protein>
    <recommendedName>
        <fullName evidence="8">Methylated-DNA--protein-cysteine methyltransferase</fullName>
        <ecNumber evidence="8">2.1.1.63</ecNumber>
    </recommendedName>
    <alternativeName>
        <fullName evidence="8">6-O-methylguanine-DNA methyltransferase</fullName>
        <shortName evidence="8">MGMT</shortName>
    </alternativeName>
    <alternativeName>
        <fullName evidence="8">O-6-methylguanine-DNA-alkyltransferase</fullName>
    </alternativeName>
</protein>
<evidence type="ECO:0000256" key="8">
    <source>
        <dbReference type="HAMAP-Rule" id="MF_00772"/>
    </source>
</evidence>
<feature type="active site" description="Nucleophile; methyl group acceptor" evidence="8">
    <location>
        <position position="124"/>
    </location>
</feature>
<evidence type="ECO:0000259" key="9">
    <source>
        <dbReference type="Pfam" id="PF01035"/>
    </source>
</evidence>
<comment type="catalytic activity">
    <reaction evidence="7 8">
        <text>a 6-O-methyl-2'-deoxyguanosine in DNA + L-cysteinyl-[protein] = S-methyl-L-cysteinyl-[protein] + a 2'-deoxyguanosine in DNA</text>
        <dbReference type="Rhea" id="RHEA:24000"/>
        <dbReference type="Rhea" id="RHEA-COMP:10131"/>
        <dbReference type="Rhea" id="RHEA-COMP:10132"/>
        <dbReference type="Rhea" id="RHEA-COMP:11367"/>
        <dbReference type="Rhea" id="RHEA-COMP:11368"/>
        <dbReference type="ChEBI" id="CHEBI:29950"/>
        <dbReference type="ChEBI" id="CHEBI:82612"/>
        <dbReference type="ChEBI" id="CHEBI:85445"/>
        <dbReference type="ChEBI" id="CHEBI:85448"/>
        <dbReference type="EC" id="2.1.1.63"/>
    </reaction>
</comment>